<keyword evidence="7" id="KW-1185">Reference proteome</keyword>
<dbReference type="Proteomes" id="UP000792457">
    <property type="component" value="Unassembled WGS sequence"/>
</dbReference>
<evidence type="ECO:0000259" key="4">
    <source>
        <dbReference type="Pfam" id="PF05510"/>
    </source>
</evidence>
<feature type="domain" description="Sarcoglycan alpha/epsilon second" evidence="5">
    <location>
        <begin position="127"/>
        <end position="251"/>
    </location>
</feature>
<keyword evidence="2" id="KW-0812">Transmembrane</keyword>
<gene>
    <name evidence="6" type="ORF">J437_LFUL015522</name>
</gene>
<feature type="transmembrane region" description="Helical" evidence="2">
    <location>
        <begin position="326"/>
        <end position="350"/>
    </location>
</feature>
<dbReference type="EMBL" id="KZ308810">
    <property type="protein sequence ID" value="KAG8234412.1"/>
    <property type="molecule type" value="Genomic_DNA"/>
</dbReference>
<proteinExistence type="predicted"/>
<dbReference type="Pfam" id="PF05510">
    <property type="entry name" value="Sarcoglycan_2"/>
    <property type="match status" value="1"/>
</dbReference>
<feature type="chain" id="PRO_5035418368" description="Epsilon-sarcoglycan" evidence="3">
    <location>
        <begin position="28"/>
        <end position="450"/>
    </location>
</feature>
<feature type="region of interest" description="Disordered" evidence="1">
    <location>
        <begin position="401"/>
        <end position="450"/>
    </location>
</feature>
<keyword evidence="2" id="KW-1133">Transmembrane helix</keyword>
<feature type="region of interest" description="Disordered" evidence="1">
    <location>
        <begin position="258"/>
        <end position="295"/>
    </location>
</feature>
<evidence type="ECO:0000256" key="1">
    <source>
        <dbReference type="SAM" id="MobiDB-lite"/>
    </source>
</evidence>
<accession>A0A8K0P619</accession>
<dbReference type="InterPro" id="IPR048347">
    <property type="entry name" value="Sarcoglycan_C"/>
</dbReference>
<protein>
    <recommendedName>
        <fullName evidence="8">Epsilon-sarcoglycan</fullName>
    </recommendedName>
</protein>
<feature type="compositionally biased region" description="Low complexity" evidence="1">
    <location>
        <begin position="265"/>
        <end position="276"/>
    </location>
</feature>
<dbReference type="InterPro" id="IPR008908">
    <property type="entry name" value="Sarcoglycan_alpha/epsilon"/>
</dbReference>
<feature type="signal peptide" evidence="3">
    <location>
        <begin position="1"/>
        <end position="27"/>
    </location>
</feature>
<evidence type="ECO:0000256" key="3">
    <source>
        <dbReference type="SAM" id="SignalP"/>
    </source>
</evidence>
<evidence type="ECO:0000313" key="7">
    <source>
        <dbReference type="Proteomes" id="UP000792457"/>
    </source>
</evidence>
<keyword evidence="3" id="KW-0732">Signal</keyword>
<evidence type="ECO:0000259" key="5">
    <source>
        <dbReference type="Pfam" id="PF20989"/>
    </source>
</evidence>
<dbReference type="PANTHER" id="PTHR10132:SF14">
    <property type="entry name" value="SARCOGLYCAN ALPHA, ISOFORM C"/>
    <property type="match status" value="1"/>
</dbReference>
<dbReference type="GO" id="GO:0016012">
    <property type="term" value="C:sarcoglycan complex"/>
    <property type="evidence" value="ECO:0007669"/>
    <property type="project" value="InterPro"/>
</dbReference>
<dbReference type="InterPro" id="IPR048346">
    <property type="entry name" value="Sarcoglycan_N"/>
</dbReference>
<evidence type="ECO:0008006" key="8">
    <source>
        <dbReference type="Google" id="ProtNLM"/>
    </source>
</evidence>
<comment type="caution">
    <text evidence="6">The sequence shown here is derived from an EMBL/GenBank/DDBJ whole genome shotgun (WGS) entry which is preliminary data.</text>
</comment>
<dbReference type="PANTHER" id="PTHR10132">
    <property type="entry name" value="ALPHA-/EPSILON-SARCOGLYCAN FAMILY MEMBER"/>
    <property type="match status" value="1"/>
</dbReference>
<evidence type="ECO:0000256" key="2">
    <source>
        <dbReference type="SAM" id="Phobius"/>
    </source>
</evidence>
<evidence type="ECO:0000313" key="6">
    <source>
        <dbReference type="EMBL" id="KAG8234412.1"/>
    </source>
</evidence>
<organism evidence="6 7">
    <name type="scientific">Ladona fulva</name>
    <name type="common">Scarce chaser dragonfly</name>
    <name type="synonym">Libellula fulva</name>
    <dbReference type="NCBI Taxonomy" id="123851"/>
    <lineage>
        <taxon>Eukaryota</taxon>
        <taxon>Metazoa</taxon>
        <taxon>Ecdysozoa</taxon>
        <taxon>Arthropoda</taxon>
        <taxon>Hexapoda</taxon>
        <taxon>Insecta</taxon>
        <taxon>Pterygota</taxon>
        <taxon>Palaeoptera</taxon>
        <taxon>Odonata</taxon>
        <taxon>Epiprocta</taxon>
        <taxon>Anisoptera</taxon>
        <taxon>Libelluloidea</taxon>
        <taxon>Libellulidae</taxon>
        <taxon>Ladona</taxon>
    </lineage>
</organism>
<reference evidence="6" key="1">
    <citation type="submission" date="2013-04" db="EMBL/GenBank/DDBJ databases">
        <authorList>
            <person name="Qu J."/>
            <person name="Murali S.C."/>
            <person name="Bandaranaike D."/>
            <person name="Bellair M."/>
            <person name="Blankenburg K."/>
            <person name="Chao H."/>
            <person name="Dinh H."/>
            <person name="Doddapaneni H."/>
            <person name="Downs B."/>
            <person name="Dugan-Rocha S."/>
            <person name="Elkadiri S."/>
            <person name="Gnanaolivu R.D."/>
            <person name="Hernandez B."/>
            <person name="Javaid M."/>
            <person name="Jayaseelan J.C."/>
            <person name="Lee S."/>
            <person name="Li M."/>
            <person name="Ming W."/>
            <person name="Munidasa M."/>
            <person name="Muniz J."/>
            <person name="Nguyen L."/>
            <person name="Ongeri F."/>
            <person name="Osuji N."/>
            <person name="Pu L.-L."/>
            <person name="Puazo M."/>
            <person name="Qu C."/>
            <person name="Quiroz J."/>
            <person name="Raj R."/>
            <person name="Weissenberger G."/>
            <person name="Xin Y."/>
            <person name="Zou X."/>
            <person name="Han Y."/>
            <person name="Richards S."/>
            <person name="Worley K."/>
            <person name="Muzny D."/>
            <person name="Gibbs R."/>
        </authorList>
    </citation>
    <scope>NUCLEOTIDE SEQUENCE</scope>
    <source>
        <strain evidence="6">Sampled in the wild</strain>
    </source>
</reference>
<keyword evidence="2" id="KW-0472">Membrane</keyword>
<dbReference type="AlphaFoldDB" id="A0A8K0P619"/>
<feature type="domain" description="Sarcoglycan alpha/epsilon N-terminal" evidence="4">
    <location>
        <begin position="30"/>
        <end position="118"/>
    </location>
</feature>
<dbReference type="Pfam" id="PF20989">
    <property type="entry name" value="Sarcoglycan_2_C"/>
    <property type="match status" value="1"/>
</dbReference>
<feature type="compositionally biased region" description="Low complexity" evidence="1">
    <location>
        <begin position="401"/>
        <end position="427"/>
    </location>
</feature>
<name>A0A8K0P619_LADFU</name>
<sequence length="450" mass="50905">MSACLANMGLLWVVSALYFFCSSQANAENVHMTTVFVLPIDPSMFNWTLNGNGDHFSYRPSLLNAPDLPPWIHYVYSNRHRSGFLYGVPPRDQTDVELEIVGLNRETYETRRHVVHVNVIEKTNPARFEVALKVDNLNVEDLFDAARLARLLDVFRKRLWRESEPDLHLTFLASAVYLGARRPLRPTEEEGVVLRVGSANGFSVALLELQEEVRPLWRVGPSCPRDFKRTTVDRLFREEGFALDWCAFRLLEEDWDRVDDPTSQPSPSSSRRPAASVGAANSKGQPWNGVGGVDDVHKTRIDQDEDIWMVVPSKQGVPQRSYAREFIFSILVPTLALLVLVVILSLLLCFHHEGMDDVSSEYFESVFDIFEDYLRSKRIDETPAVQMVQYEAVHRATRTLRSLSSNRASPSPSLASSMTLPLSSSPRQTMDRGLLHPNPPPYSSSTTGRT</sequence>
<dbReference type="OrthoDB" id="10019906at2759"/>
<reference evidence="6" key="2">
    <citation type="submission" date="2017-10" db="EMBL/GenBank/DDBJ databases">
        <title>Ladona fulva Genome sequencing and assembly.</title>
        <authorList>
            <person name="Murali S."/>
            <person name="Richards S."/>
            <person name="Bandaranaike D."/>
            <person name="Bellair M."/>
            <person name="Blankenburg K."/>
            <person name="Chao H."/>
            <person name="Dinh H."/>
            <person name="Doddapaneni H."/>
            <person name="Dugan-Rocha S."/>
            <person name="Elkadiri S."/>
            <person name="Gnanaolivu R."/>
            <person name="Hernandez B."/>
            <person name="Skinner E."/>
            <person name="Javaid M."/>
            <person name="Lee S."/>
            <person name="Li M."/>
            <person name="Ming W."/>
            <person name="Munidasa M."/>
            <person name="Muniz J."/>
            <person name="Nguyen L."/>
            <person name="Hughes D."/>
            <person name="Osuji N."/>
            <person name="Pu L.-L."/>
            <person name="Puazo M."/>
            <person name="Qu C."/>
            <person name="Quiroz J."/>
            <person name="Raj R."/>
            <person name="Weissenberger G."/>
            <person name="Xin Y."/>
            <person name="Zou X."/>
            <person name="Han Y."/>
            <person name="Worley K."/>
            <person name="Muzny D."/>
            <person name="Gibbs R."/>
        </authorList>
    </citation>
    <scope>NUCLEOTIDE SEQUENCE</scope>
    <source>
        <strain evidence="6">Sampled in the wild</strain>
    </source>
</reference>